<organism evidence="1 2">
    <name type="scientific">Thermosulfidibacter takaii (strain DSM 17441 / JCM 13301 / NBRC 103674 / ABI70S6)</name>
    <dbReference type="NCBI Taxonomy" id="1298851"/>
    <lineage>
        <taxon>Bacteria</taxon>
        <taxon>Pseudomonadati</taxon>
        <taxon>Thermosulfidibacterota</taxon>
        <taxon>Thermosulfidibacteria</taxon>
        <taxon>Thermosulfidibacterales</taxon>
        <taxon>Thermosulfidibacteraceae</taxon>
    </lineage>
</organism>
<protein>
    <recommendedName>
        <fullName evidence="3">TIGR00725 family protein</fullName>
    </recommendedName>
</protein>
<dbReference type="Gene3D" id="3.40.50.450">
    <property type="match status" value="1"/>
</dbReference>
<dbReference type="Proteomes" id="UP000063234">
    <property type="component" value="Chromosome"/>
</dbReference>
<dbReference type="SUPFAM" id="SSF102405">
    <property type="entry name" value="MCP/YpsA-like"/>
    <property type="match status" value="1"/>
</dbReference>
<dbReference type="PANTHER" id="PTHR43393:SF3">
    <property type="entry name" value="LYSINE DECARBOXYLASE-LIKE PROTEIN"/>
    <property type="match status" value="1"/>
</dbReference>
<keyword evidence="2" id="KW-1185">Reference proteome</keyword>
<dbReference type="PANTHER" id="PTHR43393">
    <property type="entry name" value="CYTOKININ RIBOSIDE 5'-MONOPHOSPHATE PHOSPHORIBOHYDROLASE"/>
    <property type="match status" value="1"/>
</dbReference>
<accession>A0A0S3QSI7</accession>
<evidence type="ECO:0000313" key="2">
    <source>
        <dbReference type="Proteomes" id="UP000063234"/>
    </source>
</evidence>
<sequence length="146" mass="15157">MGVIGASLASPRDYKNAYELGLRLGELGYPVICGGLTGVMEAVAKGIAEKGGVTIGVVPTYNRNDANQFITYPIATGIGHARNIIIASTADALIAVGGEYGTLSEIAFSLKMGKPVISLFSWDIPGVINVNSVEEAISKLLEVLGC</sequence>
<reference evidence="2" key="1">
    <citation type="journal article" date="2018" name="Science">
        <title>A primordial and reversible TCA cycle in a facultatively chemolithoautotrophic thermophile.</title>
        <authorList>
            <person name="Nunoura T."/>
            <person name="Chikaraishi Y."/>
            <person name="Izaki R."/>
            <person name="Suwa T."/>
            <person name="Sato T."/>
            <person name="Harada T."/>
            <person name="Mori K."/>
            <person name="Kato Y."/>
            <person name="Miyazaki M."/>
            <person name="Shimamura S."/>
            <person name="Yanagawa K."/>
            <person name="Shuto A."/>
            <person name="Ohkouchi N."/>
            <person name="Fujita N."/>
            <person name="Takaki Y."/>
            <person name="Atomi H."/>
            <person name="Takai K."/>
        </authorList>
    </citation>
    <scope>NUCLEOTIDE SEQUENCE [LARGE SCALE GENOMIC DNA]</scope>
    <source>
        <strain evidence="2">DSM 17441 / JCM 13301 / NBRC 103674 / ABI70S6</strain>
    </source>
</reference>
<gene>
    <name evidence="1" type="ORF">TST_0483</name>
</gene>
<dbReference type="InterPro" id="IPR005268">
    <property type="entry name" value="CHP00725"/>
</dbReference>
<dbReference type="InterPro" id="IPR052341">
    <property type="entry name" value="LOG_family_nucleotidases"/>
</dbReference>
<dbReference type="NCBIfam" id="TIGR00725">
    <property type="entry name" value="TIGR00725 family protein"/>
    <property type="match status" value="1"/>
</dbReference>
<dbReference type="KEGG" id="ttk:TST_0483"/>
<name>A0A0S3QSI7_THET7</name>
<proteinExistence type="predicted"/>
<dbReference type="InterPro" id="IPR041164">
    <property type="entry name" value="LDcluster4"/>
</dbReference>
<dbReference type="Pfam" id="PF18306">
    <property type="entry name" value="LDcluster4"/>
    <property type="match status" value="1"/>
</dbReference>
<dbReference type="GO" id="GO:0005829">
    <property type="term" value="C:cytosol"/>
    <property type="evidence" value="ECO:0007669"/>
    <property type="project" value="TreeGrafter"/>
</dbReference>
<evidence type="ECO:0008006" key="3">
    <source>
        <dbReference type="Google" id="ProtNLM"/>
    </source>
</evidence>
<dbReference type="PATRIC" id="fig|1298851.3.peg.495"/>
<dbReference type="AlphaFoldDB" id="A0A0S3QSI7"/>
<evidence type="ECO:0000313" key="1">
    <source>
        <dbReference type="EMBL" id="BAT71290.1"/>
    </source>
</evidence>
<dbReference type="EMBL" id="AP013035">
    <property type="protein sequence ID" value="BAT71290.1"/>
    <property type="molecule type" value="Genomic_DNA"/>
</dbReference>
<dbReference type="STRING" id="1298851.TST_0483"/>